<dbReference type="Proteomes" id="UP000007879">
    <property type="component" value="Unassembled WGS sequence"/>
</dbReference>
<evidence type="ECO:0000259" key="1">
    <source>
        <dbReference type="Pfam" id="PF19718"/>
    </source>
</evidence>
<protein>
    <recommendedName>
        <fullName evidence="1">Ubiquitin carboxyl-terminal hydrolase 47 C-terminal domain-containing protein</fullName>
    </recommendedName>
</protein>
<evidence type="ECO:0000313" key="2">
    <source>
        <dbReference type="EnsemblMetazoa" id="XP_019863920.1"/>
    </source>
</evidence>
<dbReference type="RefSeq" id="XP_019863920.1">
    <property type="nucleotide sequence ID" value="XM_020008361.1"/>
</dbReference>
<keyword evidence="3" id="KW-1185">Reference proteome</keyword>
<dbReference type="EnsemblMetazoa" id="XM_020008361.1">
    <property type="protein sequence ID" value="XP_019863920.1"/>
    <property type="gene ID" value="LOC109593141"/>
</dbReference>
<dbReference type="GeneID" id="109593141"/>
<reference evidence="3" key="1">
    <citation type="journal article" date="2010" name="Nature">
        <title>The Amphimedon queenslandica genome and the evolution of animal complexity.</title>
        <authorList>
            <person name="Srivastava M."/>
            <person name="Simakov O."/>
            <person name="Chapman J."/>
            <person name="Fahey B."/>
            <person name="Gauthier M.E."/>
            <person name="Mitros T."/>
            <person name="Richards G.S."/>
            <person name="Conaco C."/>
            <person name="Dacre M."/>
            <person name="Hellsten U."/>
            <person name="Larroux C."/>
            <person name="Putnam N.H."/>
            <person name="Stanke M."/>
            <person name="Adamska M."/>
            <person name="Darling A."/>
            <person name="Degnan S.M."/>
            <person name="Oakley T.H."/>
            <person name="Plachetzki D.C."/>
            <person name="Zhai Y."/>
            <person name="Adamski M."/>
            <person name="Calcino A."/>
            <person name="Cummins S.F."/>
            <person name="Goodstein D.M."/>
            <person name="Harris C."/>
            <person name="Jackson D.J."/>
            <person name="Leys S.P."/>
            <person name="Shu S."/>
            <person name="Woodcroft B.J."/>
            <person name="Vervoort M."/>
            <person name="Kosik K.S."/>
            <person name="Manning G."/>
            <person name="Degnan B.M."/>
            <person name="Rokhsar D.S."/>
        </authorList>
    </citation>
    <scope>NUCLEOTIDE SEQUENCE [LARGE SCALE GENOMIC DNA]</scope>
</reference>
<dbReference type="AlphaFoldDB" id="A0AAN0K3P7"/>
<dbReference type="KEGG" id="aqu:109593141"/>
<dbReference type="Pfam" id="PF19718">
    <property type="entry name" value="USP47_C"/>
    <property type="match status" value="1"/>
</dbReference>
<accession>A0AAN0K3P7</accession>
<feature type="domain" description="Ubiquitin carboxyl-terminal hydrolase 47 C-terminal" evidence="1">
    <location>
        <begin position="1"/>
        <end position="97"/>
    </location>
</feature>
<sequence>MQVYVRRWCPSEFSVDPTEEFSELSGVPVDAISVATYLRSFPAVISHLDIKNELEWNQASLYDADGDVIYYKDNRKQLKEITTEERAGFKMTESKRL</sequence>
<proteinExistence type="predicted"/>
<organism evidence="2 3">
    <name type="scientific">Amphimedon queenslandica</name>
    <name type="common">Sponge</name>
    <dbReference type="NCBI Taxonomy" id="400682"/>
    <lineage>
        <taxon>Eukaryota</taxon>
        <taxon>Metazoa</taxon>
        <taxon>Porifera</taxon>
        <taxon>Demospongiae</taxon>
        <taxon>Heteroscleromorpha</taxon>
        <taxon>Haplosclerida</taxon>
        <taxon>Niphatidae</taxon>
        <taxon>Amphimedon</taxon>
    </lineage>
</organism>
<reference evidence="2" key="2">
    <citation type="submission" date="2024-06" db="UniProtKB">
        <authorList>
            <consortium name="EnsemblMetazoa"/>
        </authorList>
    </citation>
    <scope>IDENTIFICATION</scope>
</reference>
<dbReference type="InterPro" id="IPR045578">
    <property type="entry name" value="USP47_C"/>
</dbReference>
<name>A0AAN0K3P7_AMPQE</name>
<evidence type="ECO:0000313" key="3">
    <source>
        <dbReference type="Proteomes" id="UP000007879"/>
    </source>
</evidence>